<reference evidence="2" key="1">
    <citation type="journal article" date="2015" name="Genome Announc.">
        <title>Genome sequence of the AIDS-associated pathogen Penicillium marneffei (ATCC18224) and its near taxonomic relative Talaromyces stipitatus (ATCC10500).</title>
        <authorList>
            <person name="Nierman W.C."/>
            <person name="Fedorova-Abrams N.D."/>
            <person name="Andrianopoulos A."/>
        </authorList>
    </citation>
    <scope>NUCLEOTIDE SEQUENCE [LARGE SCALE GENOMIC DNA]</scope>
    <source>
        <strain evidence="2">ATCC 10500 / CBS 375.48 / QM 6759 / NRRL 1006</strain>
    </source>
</reference>
<accession>B8M9T3</accession>
<dbReference type="AlphaFoldDB" id="B8M9T3"/>
<dbReference type="GeneID" id="8099776"/>
<dbReference type="EMBL" id="EQ962655">
    <property type="protein sequence ID" value="EED18085.1"/>
    <property type="molecule type" value="Genomic_DNA"/>
</dbReference>
<keyword evidence="2" id="KW-1185">Reference proteome</keyword>
<name>B8M9T3_TALSN</name>
<proteinExistence type="predicted"/>
<protein>
    <submittedName>
        <fullName evidence="1">Uncharacterized protein</fullName>
    </submittedName>
</protein>
<dbReference type="RefSeq" id="XP_002482077.1">
    <property type="nucleotide sequence ID" value="XM_002482032.1"/>
</dbReference>
<organism evidence="1 2">
    <name type="scientific">Talaromyces stipitatus (strain ATCC 10500 / CBS 375.48 / QM 6759 / NRRL 1006)</name>
    <name type="common">Penicillium stipitatum</name>
    <dbReference type="NCBI Taxonomy" id="441959"/>
    <lineage>
        <taxon>Eukaryota</taxon>
        <taxon>Fungi</taxon>
        <taxon>Dikarya</taxon>
        <taxon>Ascomycota</taxon>
        <taxon>Pezizomycotina</taxon>
        <taxon>Eurotiomycetes</taxon>
        <taxon>Eurotiomycetidae</taxon>
        <taxon>Eurotiales</taxon>
        <taxon>Trichocomaceae</taxon>
        <taxon>Talaromyces</taxon>
        <taxon>Talaromyces sect. Talaromyces</taxon>
    </lineage>
</organism>
<evidence type="ECO:0000313" key="2">
    <source>
        <dbReference type="Proteomes" id="UP000001745"/>
    </source>
</evidence>
<evidence type="ECO:0000313" key="1">
    <source>
        <dbReference type="EMBL" id="EED18085.1"/>
    </source>
</evidence>
<dbReference type="Proteomes" id="UP000001745">
    <property type="component" value="Unassembled WGS sequence"/>
</dbReference>
<dbReference type="OrthoDB" id="4917004at2759"/>
<sequence>MAANRRRLRLVAEAQGEIRVPWTNSSAILLKIPMAFLPDPPRQLLTQHCPTWTRRLKVLQSKTLRVMISFLAKLAFSANAFASLLPANADLLKKVLQDIRNIRLEATLKTLLQHNASKGIDVKSISIPLYDGAPDNLKVTIVDAPAIVETNDGLTKKDFKRRWLENADTGHLENTDKLKEVLQYIGMDCS</sequence>
<dbReference type="STRING" id="441959.B8M9T3"/>
<dbReference type="InParanoid" id="B8M9T3"/>
<dbReference type="HOGENOM" id="CLU_1428873_0_0_1"/>
<dbReference type="VEuPathDB" id="FungiDB:TSTA_118520"/>
<gene>
    <name evidence="1" type="ORF">TSTA_118520</name>
</gene>